<dbReference type="HAMAP" id="MF_00265">
    <property type="entry name" value="VapC_Nob1"/>
    <property type="match status" value="1"/>
</dbReference>
<keyword evidence="3 8" id="KW-0540">Nuclease</keyword>
<evidence type="ECO:0000256" key="5">
    <source>
        <dbReference type="ARBA" id="ARBA00022801"/>
    </source>
</evidence>
<evidence type="ECO:0000259" key="9">
    <source>
        <dbReference type="Pfam" id="PF01850"/>
    </source>
</evidence>
<keyword evidence="8" id="KW-0800">Toxin</keyword>
<dbReference type="EMBL" id="KY000046">
    <property type="protein sequence ID" value="ASK44433.1"/>
    <property type="molecule type" value="Genomic_DNA"/>
</dbReference>
<evidence type="ECO:0000256" key="6">
    <source>
        <dbReference type="ARBA" id="ARBA00022842"/>
    </source>
</evidence>
<dbReference type="GO" id="GO:0004540">
    <property type="term" value="F:RNA nuclease activity"/>
    <property type="evidence" value="ECO:0007669"/>
    <property type="project" value="InterPro"/>
</dbReference>
<geneLocation type="plasmid" evidence="12">
    <name>pticfbp7129</name>
</geneLocation>
<reference evidence="10" key="1">
    <citation type="submission" date="2016-10" db="EMBL/GenBank/DDBJ databases">
        <title>Agrobacterium Ti plasmids: Classification based on T-DNA and Vir regions organization.</title>
        <authorList>
            <person name="Nabi N."/>
            <person name="Vial L."/>
            <person name="Ben Hafsa A."/>
            <person name="Chapulliot D."/>
            <person name="Berard A."/>
            <person name="Chauveau A."/>
            <person name="Le Paslier M.-C."/>
            <person name="Harzallah Skhiri F."/>
            <person name="Brunel D."/>
            <person name="Nesme X."/>
            <person name="Chaouachi M."/>
        </authorList>
    </citation>
    <scope>NUCLEOTIDE SEQUENCE</scope>
    <source>
        <strain evidence="10">CFBP2177</strain>
        <plasmid evidence="10">pTi_CFBP2177</plasmid>
    </source>
</reference>
<reference evidence="11 12" key="2">
    <citation type="submission" date="2019-04" db="EMBL/GenBank/DDBJ databases">
        <title>Complete genome sequence of Agrobacterium tumefaciens CFBP7129.</title>
        <authorList>
            <person name="Haryono M."/>
            <person name="Lin Y.-C."/>
            <person name="Lai E.-M."/>
            <person name="Kuo C.-H."/>
        </authorList>
    </citation>
    <scope>NUCLEOTIDE SEQUENCE [LARGE SCALE GENOMIC DNA]</scope>
    <source>
        <strain evidence="11 12">CFBP7129</strain>
        <plasmid evidence="11">pTiCFBP7129</plasmid>
        <plasmid evidence="12">pticfbp7129</plasmid>
    </source>
</reference>
<dbReference type="Gene3D" id="3.40.50.1010">
    <property type="entry name" value="5'-nuclease"/>
    <property type="match status" value="1"/>
</dbReference>
<evidence type="ECO:0000256" key="8">
    <source>
        <dbReference type="HAMAP-Rule" id="MF_00265"/>
    </source>
</evidence>
<dbReference type="EC" id="3.1.-.-" evidence="8"/>
<comment type="cofactor">
    <cofactor evidence="1 8">
        <name>Mg(2+)</name>
        <dbReference type="ChEBI" id="CHEBI:18420"/>
    </cofactor>
</comment>
<dbReference type="GO" id="GO:0016787">
    <property type="term" value="F:hydrolase activity"/>
    <property type="evidence" value="ECO:0007669"/>
    <property type="project" value="UniProtKB-KW"/>
</dbReference>
<dbReference type="EMBL" id="CP039927">
    <property type="protein sequence ID" value="QCL98510.1"/>
    <property type="molecule type" value="Genomic_DNA"/>
</dbReference>
<dbReference type="Proteomes" id="UP000298649">
    <property type="component" value="Plasmid pTiCFBP7129"/>
</dbReference>
<feature type="binding site" evidence="8">
    <location>
        <position position="8"/>
    </location>
    <ligand>
        <name>Mg(2+)</name>
        <dbReference type="ChEBI" id="CHEBI:18420"/>
    </ligand>
</feature>
<dbReference type="InterPro" id="IPR002716">
    <property type="entry name" value="PIN_dom"/>
</dbReference>
<evidence type="ECO:0000313" key="12">
    <source>
        <dbReference type="Proteomes" id="UP000298649"/>
    </source>
</evidence>
<dbReference type="PANTHER" id="PTHR33653">
    <property type="entry name" value="RIBONUCLEASE VAPC2"/>
    <property type="match status" value="1"/>
</dbReference>
<dbReference type="CDD" id="cd18746">
    <property type="entry name" value="PIN_VapC4-5_FitB-like"/>
    <property type="match status" value="1"/>
</dbReference>
<feature type="domain" description="PIN" evidence="9">
    <location>
        <begin position="5"/>
        <end position="121"/>
    </location>
</feature>
<keyword evidence="5 8" id="KW-0378">Hydrolase</keyword>
<evidence type="ECO:0000256" key="7">
    <source>
        <dbReference type="ARBA" id="ARBA00038093"/>
    </source>
</evidence>
<protein>
    <recommendedName>
        <fullName evidence="8">Ribonuclease VapC</fullName>
        <shortName evidence="8">RNase VapC</shortName>
        <ecNumber evidence="8">3.1.-.-</ecNumber>
    </recommendedName>
    <alternativeName>
        <fullName evidence="8">Toxin VapC</fullName>
    </alternativeName>
</protein>
<dbReference type="Pfam" id="PF01850">
    <property type="entry name" value="PIN"/>
    <property type="match status" value="1"/>
</dbReference>
<dbReference type="InterPro" id="IPR029060">
    <property type="entry name" value="PIN-like_dom_sf"/>
</dbReference>
<accession>A0A2Z2PP36</accession>
<evidence type="ECO:0000313" key="10">
    <source>
        <dbReference type="EMBL" id="ASK44433.1"/>
    </source>
</evidence>
<accession>A0A2C6AP91</accession>
<keyword evidence="6 8" id="KW-0460">Magnesium</keyword>
<keyword evidence="11" id="KW-0614">Plasmid</keyword>
<evidence type="ECO:0000256" key="3">
    <source>
        <dbReference type="ARBA" id="ARBA00022722"/>
    </source>
</evidence>
<dbReference type="PANTHER" id="PTHR33653:SF1">
    <property type="entry name" value="RIBONUCLEASE VAPC2"/>
    <property type="match status" value="1"/>
</dbReference>
<dbReference type="GO" id="GO:0000287">
    <property type="term" value="F:magnesium ion binding"/>
    <property type="evidence" value="ECO:0007669"/>
    <property type="project" value="UniProtKB-UniRule"/>
</dbReference>
<evidence type="ECO:0000313" key="11">
    <source>
        <dbReference type="EMBL" id="QCL98510.1"/>
    </source>
</evidence>
<keyword evidence="2 8" id="KW-1277">Toxin-antitoxin system</keyword>
<dbReference type="SUPFAM" id="SSF88723">
    <property type="entry name" value="PIN domain-like"/>
    <property type="match status" value="1"/>
</dbReference>
<evidence type="ECO:0000256" key="4">
    <source>
        <dbReference type="ARBA" id="ARBA00022723"/>
    </source>
</evidence>
<dbReference type="AlphaFoldDB" id="A0A2C6AP91"/>
<comment type="similarity">
    <text evidence="7 8">Belongs to the PINc/VapC protein family.</text>
</comment>
<gene>
    <name evidence="8" type="primary">vapC</name>
    <name evidence="11" type="ORF">CFBP7129_30465</name>
</gene>
<dbReference type="InterPro" id="IPR022907">
    <property type="entry name" value="VapC_family"/>
</dbReference>
<dbReference type="GO" id="GO:0090729">
    <property type="term" value="F:toxin activity"/>
    <property type="evidence" value="ECO:0007669"/>
    <property type="project" value="UniProtKB-KW"/>
</dbReference>
<sequence>MSLKYLLDTNVLKEIGRPEPHENVAAWLDTIDDTDLAISVISVREISKGIEKKRKADDTVANAIAKAADAIFAAYQGRILPVDEAVARRWGQMLGQSEKNTDDTGLAATAQVNDLVIVTRNVADFQSRGVTVLDPFKKPARSVPSQDVAR</sequence>
<evidence type="ECO:0000256" key="2">
    <source>
        <dbReference type="ARBA" id="ARBA00022649"/>
    </source>
</evidence>
<evidence type="ECO:0000256" key="1">
    <source>
        <dbReference type="ARBA" id="ARBA00001946"/>
    </source>
</evidence>
<keyword evidence="4 8" id="KW-0479">Metal-binding</keyword>
<feature type="binding site" evidence="8">
    <location>
        <position position="103"/>
    </location>
    <ligand>
        <name>Mg(2+)</name>
        <dbReference type="ChEBI" id="CHEBI:18420"/>
    </ligand>
</feature>
<proteinExistence type="inferred from homology"/>
<dbReference type="InterPro" id="IPR050556">
    <property type="entry name" value="Type_II_TA_system_RNase"/>
</dbReference>
<geneLocation type="plasmid" evidence="10">
    <name>pTi_CFBP2177</name>
</geneLocation>
<organism evidence="11 12">
    <name type="scientific">Agrobacterium tumefaciens</name>
    <dbReference type="NCBI Taxonomy" id="358"/>
    <lineage>
        <taxon>Bacteria</taxon>
        <taxon>Pseudomonadati</taxon>
        <taxon>Pseudomonadota</taxon>
        <taxon>Alphaproteobacteria</taxon>
        <taxon>Hyphomicrobiales</taxon>
        <taxon>Rhizobiaceae</taxon>
        <taxon>Rhizobium/Agrobacterium group</taxon>
        <taxon>Agrobacterium</taxon>
        <taxon>Agrobacterium tumefaciens complex</taxon>
    </lineage>
</organism>
<name>A0A2C6AP91_AGRTU</name>
<geneLocation type="plasmid" evidence="11">
    <name>pTiCFBP7129</name>
</geneLocation>
<comment type="function">
    <text evidence="8">Toxic component of a toxin-antitoxin (TA) system. An RNase.</text>
</comment>